<dbReference type="AlphaFoldDB" id="A0A2G8LEI6"/>
<evidence type="ECO:0000313" key="3">
    <source>
        <dbReference type="EMBL" id="PIK58684.1"/>
    </source>
</evidence>
<comment type="caution">
    <text evidence="3">The sequence shown here is derived from an EMBL/GenBank/DDBJ whole genome shotgun (WGS) entry which is preliminary data.</text>
</comment>
<reference evidence="3 4" key="1">
    <citation type="journal article" date="2017" name="PLoS Biol.">
        <title>The sea cucumber genome provides insights into morphological evolution and visceral regeneration.</title>
        <authorList>
            <person name="Zhang X."/>
            <person name="Sun L."/>
            <person name="Yuan J."/>
            <person name="Sun Y."/>
            <person name="Gao Y."/>
            <person name="Zhang L."/>
            <person name="Li S."/>
            <person name="Dai H."/>
            <person name="Hamel J.F."/>
            <person name="Liu C."/>
            <person name="Yu Y."/>
            <person name="Liu S."/>
            <person name="Lin W."/>
            <person name="Guo K."/>
            <person name="Jin S."/>
            <person name="Xu P."/>
            <person name="Storey K.B."/>
            <person name="Huan P."/>
            <person name="Zhang T."/>
            <person name="Zhou Y."/>
            <person name="Zhang J."/>
            <person name="Lin C."/>
            <person name="Li X."/>
            <person name="Xing L."/>
            <person name="Huo D."/>
            <person name="Sun M."/>
            <person name="Wang L."/>
            <person name="Mercier A."/>
            <person name="Li F."/>
            <person name="Yang H."/>
            <person name="Xiang J."/>
        </authorList>
    </citation>
    <scope>NUCLEOTIDE SEQUENCE [LARGE SCALE GENOMIC DNA]</scope>
    <source>
        <strain evidence="3">Shaxun</strain>
        <tissue evidence="3">Muscle</tissue>
    </source>
</reference>
<feature type="transmembrane region" description="Helical" evidence="2">
    <location>
        <begin position="12"/>
        <end position="32"/>
    </location>
</feature>
<name>A0A2G8LEI6_STIJA</name>
<accession>A0A2G8LEI6</accession>
<protein>
    <submittedName>
        <fullName evidence="3">Putative WSC domain-containing protein 1-like</fullName>
    </submittedName>
</protein>
<sequence length="338" mass="38396">MKTWTVLLSQSSLIYFITLVALPIVMVFYATWEPTFITYTAEQPKYRSHNIERLTSFTQGPIGTKFLHQDAPTVKGISQVKGNISQQSVDDVPKAILNICQNVTLMPPGSLAVVALASLPGSGNTWLRYLIERVTGIYTGSIYNDRTLIAGGFLGEAVPAYTGRTVAVKMHAIREPQKIYKTILLVRDFFEAIKAEFNRLHGKNGGLHTRIAPITLYKSYAWRKLIDSQLRRWQNIVSNITANFANNDRLLMVHFQDLKGDLRTELKRIVEFLELPFNEDRLICTLKNQEGQFHRPHQALPFNPFNAAQQKLIKAAMTNGIKQIKRKSHTIITKSRQQ</sequence>
<evidence type="ECO:0000256" key="1">
    <source>
        <dbReference type="ARBA" id="ARBA00010236"/>
    </source>
</evidence>
<keyword evidence="4" id="KW-1185">Reference proteome</keyword>
<dbReference type="Gene3D" id="3.40.50.300">
    <property type="entry name" value="P-loop containing nucleotide triphosphate hydrolases"/>
    <property type="match status" value="1"/>
</dbReference>
<dbReference type="STRING" id="307972.A0A2G8LEI6"/>
<keyword evidence="2" id="KW-0472">Membrane</keyword>
<keyword evidence="2" id="KW-1133">Transmembrane helix</keyword>
<dbReference type="InterPro" id="IPR051589">
    <property type="entry name" value="Sialate-O-sulfotransferase"/>
</dbReference>
<dbReference type="Proteomes" id="UP000230750">
    <property type="component" value="Unassembled WGS sequence"/>
</dbReference>
<gene>
    <name evidence="3" type="ORF">BSL78_04367</name>
</gene>
<organism evidence="3 4">
    <name type="scientific">Stichopus japonicus</name>
    <name type="common">Sea cucumber</name>
    <dbReference type="NCBI Taxonomy" id="307972"/>
    <lineage>
        <taxon>Eukaryota</taxon>
        <taxon>Metazoa</taxon>
        <taxon>Echinodermata</taxon>
        <taxon>Eleutherozoa</taxon>
        <taxon>Echinozoa</taxon>
        <taxon>Holothuroidea</taxon>
        <taxon>Aspidochirotacea</taxon>
        <taxon>Aspidochirotida</taxon>
        <taxon>Stichopodidae</taxon>
        <taxon>Apostichopus</taxon>
    </lineage>
</organism>
<dbReference type="PANTHER" id="PTHR45964">
    <property type="entry name" value="WSCD FAMILY MEMBER CG9164"/>
    <property type="match status" value="1"/>
</dbReference>
<dbReference type="EMBL" id="MRZV01000105">
    <property type="protein sequence ID" value="PIK58684.1"/>
    <property type="molecule type" value="Genomic_DNA"/>
</dbReference>
<evidence type="ECO:0000313" key="4">
    <source>
        <dbReference type="Proteomes" id="UP000230750"/>
    </source>
</evidence>
<comment type="similarity">
    <text evidence="1">Belongs to the WSCD family.</text>
</comment>
<dbReference type="GO" id="GO:0008146">
    <property type="term" value="F:sulfotransferase activity"/>
    <property type="evidence" value="ECO:0007669"/>
    <property type="project" value="InterPro"/>
</dbReference>
<dbReference type="SUPFAM" id="SSF52540">
    <property type="entry name" value="P-loop containing nucleoside triphosphate hydrolases"/>
    <property type="match status" value="1"/>
</dbReference>
<evidence type="ECO:0000256" key="2">
    <source>
        <dbReference type="SAM" id="Phobius"/>
    </source>
</evidence>
<proteinExistence type="inferred from homology"/>
<keyword evidence="2" id="KW-0812">Transmembrane</keyword>
<dbReference type="PANTHER" id="PTHR45964:SF5">
    <property type="entry name" value="WSCD FAMILY MEMBER CG9164"/>
    <property type="match status" value="1"/>
</dbReference>
<dbReference type="InterPro" id="IPR027417">
    <property type="entry name" value="P-loop_NTPase"/>
</dbReference>
<dbReference type="OrthoDB" id="5985073at2759"/>
<dbReference type="Pfam" id="PF13469">
    <property type="entry name" value="Sulfotransfer_3"/>
    <property type="match status" value="1"/>
</dbReference>